<proteinExistence type="predicted"/>
<dbReference type="InterPro" id="IPR050836">
    <property type="entry name" value="SDS22/Internalin_LRR"/>
</dbReference>
<name>A0ABP1GVA1_9EUKA</name>
<dbReference type="InterPro" id="IPR032675">
    <property type="entry name" value="LRR_dom_sf"/>
</dbReference>
<keyword evidence="1" id="KW-0433">Leucine-rich repeat</keyword>
<dbReference type="Proteomes" id="UP001642409">
    <property type="component" value="Unassembled WGS sequence"/>
</dbReference>
<organism evidence="3 4">
    <name type="scientific">Hexamita inflata</name>
    <dbReference type="NCBI Taxonomy" id="28002"/>
    <lineage>
        <taxon>Eukaryota</taxon>
        <taxon>Metamonada</taxon>
        <taxon>Diplomonadida</taxon>
        <taxon>Hexamitidae</taxon>
        <taxon>Hexamitinae</taxon>
        <taxon>Hexamita</taxon>
    </lineage>
</organism>
<evidence type="ECO:0000256" key="1">
    <source>
        <dbReference type="ARBA" id="ARBA00022614"/>
    </source>
</evidence>
<protein>
    <submittedName>
        <fullName evidence="3">Leucine-rich_repeat domain-containing protein</fullName>
    </submittedName>
</protein>
<reference evidence="3 4" key="1">
    <citation type="submission" date="2024-07" db="EMBL/GenBank/DDBJ databases">
        <authorList>
            <person name="Akdeniz Z."/>
        </authorList>
    </citation>
    <scope>NUCLEOTIDE SEQUENCE [LARGE SCALE GENOMIC DNA]</scope>
</reference>
<evidence type="ECO:0000313" key="3">
    <source>
        <dbReference type="EMBL" id="CAL5979879.1"/>
    </source>
</evidence>
<dbReference type="PROSITE" id="PS51450">
    <property type="entry name" value="LRR"/>
    <property type="match status" value="4"/>
</dbReference>
<accession>A0ABP1GVA1</accession>
<dbReference type="InterPro" id="IPR001611">
    <property type="entry name" value="Leu-rich_rpt"/>
</dbReference>
<dbReference type="EMBL" id="CAXDID020000011">
    <property type="protein sequence ID" value="CAL5979879.1"/>
    <property type="molecule type" value="Genomic_DNA"/>
</dbReference>
<sequence>MQDNADQKQKRCLATEQDKMPIQPFRFGAELLKEENLIHNKQFIEPNTIGEQKFEAKYEKMIVAKTWITVFNVSNNESDQIRQIQNCYCVTFGRNNRVECDQKDSQTVLNKIQNISATFKVEVEEFRLLQIKNVSELKNLSFVNKFNIQELVLWDCQNVKFLGVENVKVLNANKCNLQSIDGIQNWDQLLELELSLNRLESIAQLENLTQLKVLSLWRNRIQNLEPLRGLVNLTNLQLQENQIGNVEPLRGLVNLTTFWLYQNQIKDFSPIQNHPNFIHYATDCQE</sequence>
<evidence type="ECO:0000313" key="4">
    <source>
        <dbReference type="Proteomes" id="UP001642409"/>
    </source>
</evidence>
<comment type="caution">
    <text evidence="3">The sequence shown here is derived from an EMBL/GenBank/DDBJ whole genome shotgun (WGS) entry which is preliminary data.</text>
</comment>
<dbReference type="Pfam" id="PF12799">
    <property type="entry name" value="LRR_4"/>
    <property type="match status" value="1"/>
</dbReference>
<evidence type="ECO:0000256" key="2">
    <source>
        <dbReference type="ARBA" id="ARBA00022737"/>
    </source>
</evidence>
<gene>
    <name evidence="3" type="ORF">HINF_LOCUS5912</name>
</gene>
<dbReference type="PANTHER" id="PTHR46652">
    <property type="entry name" value="LEUCINE-RICH REPEAT AND IQ DOMAIN-CONTAINING PROTEIN 1-RELATED"/>
    <property type="match status" value="1"/>
</dbReference>
<dbReference type="SUPFAM" id="SSF52058">
    <property type="entry name" value="L domain-like"/>
    <property type="match status" value="1"/>
</dbReference>
<keyword evidence="2" id="KW-0677">Repeat</keyword>
<dbReference type="InterPro" id="IPR025875">
    <property type="entry name" value="Leu-rich_rpt_4"/>
</dbReference>
<dbReference type="Gene3D" id="3.80.10.10">
    <property type="entry name" value="Ribonuclease Inhibitor"/>
    <property type="match status" value="1"/>
</dbReference>
<keyword evidence="4" id="KW-1185">Reference proteome</keyword>
<dbReference type="SMART" id="SM00365">
    <property type="entry name" value="LRR_SD22"/>
    <property type="match status" value="4"/>
</dbReference>
<dbReference type="PANTHER" id="PTHR46652:SF3">
    <property type="entry name" value="LEUCINE-RICH REPEAT-CONTAINING PROTEIN 9"/>
    <property type="match status" value="1"/>
</dbReference>